<keyword evidence="7" id="KW-0812">Transmembrane</keyword>
<dbReference type="Gene3D" id="2.40.10.350">
    <property type="entry name" value="Rod shape-determining protein MreC, domain 2"/>
    <property type="match status" value="1"/>
</dbReference>
<feature type="transmembrane region" description="Helical" evidence="7">
    <location>
        <begin position="18"/>
        <end position="36"/>
    </location>
</feature>
<organism evidence="9 10">
    <name type="scientific">Acetatifactor muris</name>
    <dbReference type="NCBI Taxonomy" id="879566"/>
    <lineage>
        <taxon>Bacteria</taxon>
        <taxon>Bacillati</taxon>
        <taxon>Bacillota</taxon>
        <taxon>Clostridia</taxon>
        <taxon>Lachnospirales</taxon>
        <taxon>Lachnospiraceae</taxon>
        <taxon>Acetatifactor</taxon>
    </lineage>
</organism>
<feature type="coiled-coil region" evidence="6">
    <location>
        <begin position="69"/>
        <end position="110"/>
    </location>
</feature>
<accession>A0A2K4ZJL7</accession>
<dbReference type="EMBL" id="OFSM01000018">
    <property type="protein sequence ID" value="SOY30650.1"/>
    <property type="molecule type" value="Genomic_DNA"/>
</dbReference>
<gene>
    <name evidence="9" type="primary">mreC</name>
    <name evidence="9" type="ORF">AMURIS_03381</name>
</gene>
<keyword evidence="10" id="KW-1185">Reference proteome</keyword>
<dbReference type="InterPro" id="IPR055342">
    <property type="entry name" value="MreC_beta-barrel_core"/>
</dbReference>
<keyword evidence="3 5" id="KW-0133">Cell shape</keyword>
<dbReference type="PANTHER" id="PTHR34138:SF1">
    <property type="entry name" value="CELL SHAPE-DETERMINING PROTEIN MREC"/>
    <property type="match status" value="1"/>
</dbReference>
<name>A0A2K4ZJL7_9FIRM</name>
<comment type="function">
    <text evidence="5">Involved in formation and maintenance of cell shape.</text>
</comment>
<keyword evidence="6" id="KW-0175">Coiled coil</keyword>
<evidence type="ECO:0000256" key="3">
    <source>
        <dbReference type="ARBA" id="ARBA00022960"/>
    </source>
</evidence>
<protein>
    <recommendedName>
        <fullName evidence="2 5">Cell shape-determining protein MreC</fullName>
    </recommendedName>
    <alternativeName>
        <fullName evidence="4 5">Cell shape protein MreC</fullName>
    </alternativeName>
</protein>
<evidence type="ECO:0000256" key="7">
    <source>
        <dbReference type="SAM" id="Phobius"/>
    </source>
</evidence>
<dbReference type="InterPro" id="IPR007221">
    <property type="entry name" value="MreC"/>
</dbReference>
<evidence type="ECO:0000259" key="8">
    <source>
        <dbReference type="Pfam" id="PF04085"/>
    </source>
</evidence>
<dbReference type="OrthoDB" id="9792313at2"/>
<keyword evidence="7" id="KW-0472">Membrane</keyword>
<evidence type="ECO:0000313" key="10">
    <source>
        <dbReference type="Proteomes" id="UP000236311"/>
    </source>
</evidence>
<comment type="similarity">
    <text evidence="1 5">Belongs to the MreC family.</text>
</comment>
<dbReference type="PANTHER" id="PTHR34138">
    <property type="entry name" value="CELL SHAPE-DETERMINING PROTEIN MREC"/>
    <property type="match status" value="1"/>
</dbReference>
<evidence type="ECO:0000256" key="5">
    <source>
        <dbReference type="PIRNR" id="PIRNR038471"/>
    </source>
</evidence>
<evidence type="ECO:0000256" key="1">
    <source>
        <dbReference type="ARBA" id="ARBA00009369"/>
    </source>
</evidence>
<dbReference type="PIRSF" id="PIRSF038471">
    <property type="entry name" value="MreC"/>
    <property type="match status" value="1"/>
</dbReference>
<proteinExistence type="inferred from homology"/>
<dbReference type="GO" id="GO:0005886">
    <property type="term" value="C:plasma membrane"/>
    <property type="evidence" value="ECO:0007669"/>
    <property type="project" value="TreeGrafter"/>
</dbReference>
<dbReference type="RefSeq" id="WP_103240674.1">
    <property type="nucleotide sequence ID" value="NZ_CANRXC010000011.1"/>
</dbReference>
<dbReference type="InterPro" id="IPR042177">
    <property type="entry name" value="Cell/Rod_1"/>
</dbReference>
<keyword evidence="7" id="KW-1133">Transmembrane helix</keyword>
<dbReference type="Proteomes" id="UP000236311">
    <property type="component" value="Unassembled WGS sequence"/>
</dbReference>
<dbReference type="Gene3D" id="2.40.10.340">
    <property type="entry name" value="Rod shape-determining protein MreC, domain 1"/>
    <property type="match status" value="1"/>
</dbReference>
<feature type="domain" description="Rod shape-determining protein MreC beta-barrel core" evidence="8">
    <location>
        <begin position="130"/>
        <end position="280"/>
    </location>
</feature>
<evidence type="ECO:0000313" key="9">
    <source>
        <dbReference type="EMBL" id="SOY30650.1"/>
    </source>
</evidence>
<sequence>MSPIVKRKGEKFTLPSKYLLFILTILCTVMMLITFGTDVFNRPLNTAVGYVIIPFQQGIGRAGEWLSNRSEELGQIRALLDENARLKEQLAELTEENTLLQQDKYELNKLRELFSLDEQYEVYHKVGARIIGRDSGNWYSVFIIDKGEEDGLAVDMNVIAGGGLVGRITSVGPNWAKVTSIISDNNNVSGMTLATEDNLTVSGDLRLMATGCITFSQLLDGQNRVKEGDKVVTSNISDKYLPNILIGYISTIDRDANNLTKSGQIVPAVDFEHLGEVLVITDRKQTVTE</sequence>
<evidence type="ECO:0000256" key="6">
    <source>
        <dbReference type="SAM" id="Coils"/>
    </source>
</evidence>
<dbReference type="AlphaFoldDB" id="A0A2K4ZJL7"/>
<dbReference type="Pfam" id="PF04085">
    <property type="entry name" value="MreC"/>
    <property type="match status" value="1"/>
</dbReference>
<evidence type="ECO:0000256" key="2">
    <source>
        <dbReference type="ARBA" id="ARBA00013855"/>
    </source>
</evidence>
<dbReference type="InterPro" id="IPR042175">
    <property type="entry name" value="Cell/Rod_MreC_2"/>
</dbReference>
<reference evidence="9 10" key="1">
    <citation type="submission" date="2018-01" db="EMBL/GenBank/DDBJ databases">
        <authorList>
            <person name="Gaut B.S."/>
            <person name="Morton B.R."/>
            <person name="Clegg M.T."/>
            <person name="Duvall M.R."/>
        </authorList>
    </citation>
    <scope>NUCLEOTIDE SEQUENCE [LARGE SCALE GENOMIC DNA]</scope>
    <source>
        <strain evidence="9">GP69</strain>
    </source>
</reference>
<dbReference type="GO" id="GO:0008360">
    <property type="term" value="P:regulation of cell shape"/>
    <property type="evidence" value="ECO:0007669"/>
    <property type="project" value="UniProtKB-KW"/>
</dbReference>
<evidence type="ECO:0000256" key="4">
    <source>
        <dbReference type="ARBA" id="ARBA00032089"/>
    </source>
</evidence>
<dbReference type="NCBIfam" id="TIGR00219">
    <property type="entry name" value="mreC"/>
    <property type="match status" value="1"/>
</dbReference>